<dbReference type="FunFam" id="3.40.50.720:FF:000084">
    <property type="entry name" value="Short-chain dehydrogenase reductase"/>
    <property type="match status" value="1"/>
</dbReference>
<accession>A0A9P5HC38</accession>
<evidence type="ECO:0000256" key="3">
    <source>
        <dbReference type="RuleBase" id="RU000363"/>
    </source>
</evidence>
<protein>
    <recommendedName>
        <fullName evidence="6">NAD(P)-binding protein</fullName>
    </recommendedName>
</protein>
<dbReference type="Pfam" id="PF00106">
    <property type="entry name" value="adh_short"/>
    <property type="match status" value="1"/>
</dbReference>
<dbReference type="PRINTS" id="PR00081">
    <property type="entry name" value="GDHRDH"/>
</dbReference>
<evidence type="ECO:0008006" key="6">
    <source>
        <dbReference type="Google" id="ProtNLM"/>
    </source>
</evidence>
<dbReference type="InterPro" id="IPR036291">
    <property type="entry name" value="NAD(P)-bd_dom_sf"/>
</dbReference>
<dbReference type="GO" id="GO:0006633">
    <property type="term" value="P:fatty acid biosynthetic process"/>
    <property type="evidence" value="ECO:0007669"/>
    <property type="project" value="TreeGrafter"/>
</dbReference>
<dbReference type="PANTHER" id="PTHR42760">
    <property type="entry name" value="SHORT-CHAIN DEHYDROGENASES/REDUCTASES FAMILY MEMBER"/>
    <property type="match status" value="1"/>
</dbReference>
<dbReference type="PANTHER" id="PTHR42760:SF127">
    <property type="entry name" value="3-KETOACYL-ACYL CARRIER PROTEIN REDUCTASE-RELATED"/>
    <property type="match status" value="1"/>
</dbReference>
<comment type="caution">
    <text evidence="4">The sequence shown here is derived from an EMBL/GenBank/DDBJ whole genome shotgun (WGS) entry which is preliminary data.</text>
</comment>
<dbReference type="CDD" id="cd05233">
    <property type="entry name" value="SDR_c"/>
    <property type="match status" value="1"/>
</dbReference>
<evidence type="ECO:0000313" key="4">
    <source>
        <dbReference type="EMBL" id="KAF7554606.1"/>
    </source>
</evidence>
<dbReference type="PROSITE" id="PS00061">
    <property type="entry name" value="ADH_SHORT"/>
    <property type="match status" value="1"/>
</dbReference>
<dbReference type="InterPro" id="IPR002347">
    <property type="entry name" value="SDR_fam"/>
</dbReference>
<dbReference type="InterPro" id="IPR020904">
    <property type="entry name" value="Sc_DH/Rdtase_CS"/>
</dbReference>
<name>A0A9P5HC38_9HYPO</name>
<evidence type="ECO:0000256" key="2">
    <source>
        <dbReference type="ARBA" id="ARBA00022857"/>
    </source>
</evidence>
<dbReference type="Proteomes" id="UP000722485">
    <property type="component" value="Unassembled WGS sequence"/>
</dbReference>
<keyword evidence="5" id="KW-1185">Reference proteome</keyword>
<dbReference type="OrthoDB" id="47007at2759"/>
<dbReference type="EMBL" id="JAANBB010000030">
    <property type="protein sequence ID" value="KAF7554606.1"/>
    <property type="molecule type" value="Genomic_DNA"/>
</dbReference>
<sequence>MSLKGKTVIVTGSSGGLGQEIARKYLSKGSNVVICDINLARLSVTEAEFTASFPETVLAVDVNVSDEESVKKLVTLAIEKFGTLDVVVNNAGIMDCFDPAGSCDKSLWDKVLAVNLTGPFLVTKHAVQAMEKQGSGLVINIASLAANYGFLAGAAYTASKHGLVGLTKNTAAFYGRRGIHSVALNLGGMAATNIVDAFAPGINQQGAELAQATLPGVDLAGKVVEKEDIANYVTFLSEGNMGANFNGGCINLGKNWPQA</sequence>
<dbReference type="GO" id="GO:0048038">
    <property type="term" value="F:quinone binding"/>
    <property type="evidence" value="ECO:0007669"/>
    <property type="project" value="TreeGrafter"/>
</dbReference>
<evidence type="ECO:0000256" key="1">
    <source>
        <dbReference type="ARBA" id="ARBA00006484"/>
    </source>
</evidence>
<dbReference type="SUPFAM" id="SSF51735">
    <property type="entry name" value="NAD(P)-binding Rossmann-fold domains"/>
    <property type="match status" value="1"/>
</dbReference>
<dbReference type="GO" id="GO:0016616">
    <property type="term" value="F:oxidoreductase activity, acting on the CH-OH group of donors, NAD or NADP as acceptor"/>
    <property type="evidence" value="ECO:0007669"/>
    <property type="project" value="TreeGrafter"/>
</dbReference>
<gene>
    <name evidence="4" type="ORF">G7Z17_g2790</name>
</gene>
<reference evidence="4" key="1">
    <citation type="submission" date="2020-03" db="EMBL/GenBank/DDBJ databases">
        <title>Draft Genome Sequence of Cylindrodendrum hubeiense.</title>
        <authorList>
            <person name="Buettner E."/>
            <person name="Kellner H."/>
        </authorList>
    </citation>
    <scope>NUCLEOTIDE SEQUENCE</scope>
    <source>
        <strain evidence="4">IHI 201604</strain>
    </source>
</reference>
<dbReference type="PRINTS" id="PR00080">
    <property type="entry name" value="SDRFAMILY"/>
</dbReference>
<dbReference type="AlphaFoldDB" id="A0A9P5HC38"/>
<proteinExistence type="inferred from homology"/>
<keyword evidence="2" id="KW-0521">NADP</keyword>
<comment type="similarity">
    <text evidence="1 3">Belongs to the short-chain dehydrogenases/reductases (SDR) family.</text>
</comment>
<evidence type="ECO:0000313" key="5">
    <source>
        <dbReference type="Proteomes" id="UP000722485"/>
    </source>
</evidence>
<organism evidence="4 5">
    <name type="scientific">Cylindrodendrum hubeiense</name>
    <dbReference type="NCBI Taxonomy" id="595255"/>
    <lineage>
        <taxon>Eukaryota</taxon>
        <taxon>Fungi</taxon>
        <taxon>Dikarya</taxon>
        <taxon>Ascomycota</taxon>
        <taxon>Pezizomycotina</taxon>
        <taxon>Sordariomycetes</taxon>
        <taxon>Hypocreomycetidae</taxon>
        <taxon>Hypocreales</taxon>
        <taxon>Nectriaceae</taxon>
        <taxon>Cylindrodendrum</taxon>
    </lineage>
</organism>
<dbReference type="Gene3D" id="3.40.50.720">
    <property type="entry name" value="NAD(P)-binding Rossmann-like Domain"/>
    <property type="match status" value="1"/>
</dbReference>